<evidence type="ECO:0000313" key="10">
    <source>
        <dbReference type="Proteomes" id="UP000324233"/>
    </source>
</evidence>
<dbReference type="SMART" id="SM00028">
    <property type="entry name" value="TPR"/>
    <property type="match status" value="3"/>
</dbReference>
<dbReference type="KEGG" id="agv:OJF2_43110"/>
<dbReference type="Pfam" id="PF13181">
    <property type="entry name" value="TPR_8"/>
    <property type="match status" value="2"/>
</dbReference>
<dbReference type="GO" id="GO:0005524">
    <property type="term" value="F:ATP binding"/>
    <property type="evidence" value="ECO:0007669"/>
    <property type="project" value="UniProtKB-KW"/>
</dbReference>
<dbReference type="OrthoDB" id="6111975at2"/>
<dbReference type="InterPro" id="IPR011990">
    <property type="entry name" value="TPR-like_helical_dom_sf"/>
</dbReference>
<evidence type="ECO:0000256" key="4">
    <source>
        <dbReference type="ARBA" id="ARBA00022840"/>
    </source>
</evidence>
<reference evidence="9 10" key="1">
    <citation type="submission" date="2019-08" db="EMBL/GenBank/DDBJ databases">
        <title>Deep-cultivation of Planctomycetes and their phenomic and genomic characterization uncovers novel biology.</title>
        <authorList>
            <person name="Wiegand S."/>
            <person name="Jogler M."/>
            <person name="Boedeker C."/>
            <person name="Pinto D."/>
            <person name="Vollmers J."/>
            <person name="Rivas-Marin E."/>
            <person name="Kohn T."/>
            <person name="Peeters S.H."/>
            <person name="Heuer A."/>
            <person name="Rast P."/>
            <person name="Oberbeckmann S."/>
            <person name="Bunk B."/>
            <person name="Jeske O."/>
            <person name="Meyerdierks A."/>
            <person name="Storesund J.E."/>
            <person name="Kallscheuer N."/>
            <person name="Luecker S."/>
            <person name="Lage O.M."/>
            <person name="Pohl T."/>
            <person name="Merkel B.J."/>
            <person name="Hornburger P."/>
            <person name="Mueller R.-W."/>
            <person name="Bruemmer F."/>
            <person name="Labrenz M."/>
            <person name="Spormann A.M."/>
            <person name="Op den Camp H."/>
            <person name="Overmann J."/>
            <person name="Amann R."/>
            <person name="Jetten M.S.M."/>
            <person name="Mascher T."/>
            <person name="Medema M.H."/>
            <person name="Devos D.P."/>
            <person name="Kaster A.-K."/>
            <person name="Ovreas L."/>
            <person name="Rohde M."/>
            <person name="Galperin M.Y."/>
            <person name="Jogler C."/>
        </authorList>
    </citation>
    <scope>NUCLEOTIDE SEQUENCE [LARGE SCALE GENOMIC DNA]</scope>
    <source>
        <strain evidence="9 10">OJF2</strain>
    </source>
</reference>
<feature type="compositionally biased region" description="Basic and acidic residues" evidence="6">
    <location>
        <begin position="27"/>
        <end position="36"/>
    </location>
</feature>
<keyword evidence="4" id="KW-0067">ATP-binding</keyword>
<keyword evidence="7" id="KW-0812">Transmembrane</keyword>
<dbReference type="Proteomes" id="UP000324233">
    <property type="component" value="Chromosome"/>
</dbReference>
<dbReference type="PANTHER" id="PTHR43289:SF6">
    <property type="entry name" value="SERINE_THREONINE-PROTEIN KINASE NEKL-3"/>
    <property type="match status" value="1"/>
</dbReference>
<keyword evidence="10" id="KW-1185">Reference proteome</keyword>
<dbReference type="SUPFAM" id="SSF48452">
    <property type="entry name" value="TPR-like"/>
    <property type="match status" value="1"/>
</dbReference>
<evidence type="ECO:0000256" key="2">
    <source>
        <dbReference type="ARBA" id="ARBA00022741"/>
    </source>
</evidence>
<gene>
    <name evidence="9" type="primary">pknB_29</name>
    <name evidence="9" type="ORF">OJF2_43110</name>
</gene>
<dbReference type="Gene3D" id="1.10.510.10">
    <property type="entry name" value="Transferase(Phosphotransferase) domain 1"/>
    <property type="match status" value="1"/>
</dbReference>
<dbReference type="EMBL" id="CP042997">
    <property type="protein sequence ID" value="QEH35754.1"/>
    <property type="molecule type" value="Genomic_DNA"/>
</dbReference>
<accession>A0A5B9W6A6</accession>
<dbReference type="InterPro" id="IPR011009">
    <property type="entry name" value="Kinase-like_dom_sf"/>
</dbReference>
<dbReference type="CDD" id="cd14014">
    <property type="entry name" value="STKc_PknB_like"/>
    <property type="match status" value="1"/>
</dbReference>
<feature type="region of interest" description="Disordered" evidence="6">
    <location>
        <begin position="1"/>
        <end position="36"/>
    </location>
</feature>
<dbReference type="AlphaFoldDB" id="A0A5B9W6A6"/>
<keyword evidence="2" id="KW-0547">Nucleotide-binding</keyword>
<feature type="domain" description="Protein kinase" evidence="8">
    <location>
        <begin position="167"/>
        <end position="429"/>
    </location>
</feature>
<organism evidence="9 10">
    <name type="scientific">Aquisphaera giovannonii</name>
    <dbReference type="NCBI Taxonomy" id="406548"/>
    <lineage>
        <taxon>Bacteria</taxon>
        <taxon>Pseudomonadati</taxon>
        <taxon>Planctomycetota</taxon>
        <taxon>Planctomycetia</taxon>
        <taxon>Isosphaerales</taxon>
        <taxon>Isosphaeraceae</taxon>
        <taxon>Aquisphaera</taxon>
    </lineage>
</organism>
<feature type="transmembrane region" description="Helical" evidence="7">
    <location>
        <begin position="454"/>
        <end position="474"/>
    </location>
</feature>
<keyword evidence="7" id="KW-0472">Membrane</keyword>
<proteinExistence type="predicted"/>
<dbReference type="Gene3D" id="3.30.200.20">
    <property type="entry name" value="Phosphorylase Kinase, domain 1"/>
    <property type="match status" value="1"/>
</dbReference>
<dbReference type="PROSITE" id="PS00108">
    <property type="entry name" value="PROTEIN_KINASE_ST"/>
    <property type="match status" value="1"/>
</dbReference>
<evidence type="ECO:0000256" key="3">
    <source>
        <dbReference type="ARBA" id="ARBA00022777"/>
    </source>
</evidence>
<keyword evidence="1 9" id="KW-0808">Transferase</keyword>
<dbReference type="InterPro" id="IPR019734">
    <property type="entry name" value="TPR_rpt"/>
</dbReference>
<dbReference type="PROSITE" id="PS50011">
    <property type="entry name" value="PROTEIN_KINASE_DOM"/>
    <property type="match status" value="1"/>
</dbReference>
<keyword evidence="5" id="KW-0802">TPR repeat</keyword>
<dbReference type="InterPro" id="IPR000719">
    <property type="entry name" value="Prot_kinase_dom"/>
</dbReference>
<feature type="repeat" description="TPR" evidence="5">
    <location>
        <begin position="561"/>
        <end position="594"/>
    </location>
</feature>
<dbReference type="GO" id="GO:0004674">
    <property type="term" value="F:protein serine/threonine kinase activity"/>
    <property type="evidence" value="ECO:0007669"/>
    <property type="project" value="UniProtKB-EC"/>
</dbReference>
<dbReference type="SUPFAM" id="SSF56112">
    <property type="entry name" value="Protein kinase-like (PK-like)"/>
    <property type="match status" value="1"/>
</dbReference>
<keyword evidence="7" id="KW-1133">Transmembrane helix</keyword>
<evidence type="ECO:0000313" key="9">
    <source>
        <dbReference type="EMBL" id="QEH35754.1"/>
    </source>
</evidence>
<keyword evidence="3 9" id="KW-0418">Kinase</keyword>
<dbReference type="InterPro" id="IPR008271">
    <property type="entry name" value="Ser/Thr_kinase_AS"/>
</dbReference>
<dbReference type="EC" id="2.7.11.1" evidence="9"/>
<evidence type="ECO:0000256" key="1">
    <source>
        <dbReference type="ARBA" id="ARBA00022679"/>
    </source>
</evidence>
<dbReference type="PANTHER" id="PTHR43289">
    <property type="entry name" value="MITOGEN-ACTIVATED PROTEIN KINASE KINASE KINASE 20-RELATED"/>
    <property type="match status" value="1"/>
</dbReference>
<name>A0A5B9W6A6_9BACT</name>
<evidence type="ECO:0000256" key="5">
    <source>
        <dbReference type="PROSITE-ProRule" id="PRU00339"/>
    </source>
</evidence>
<feature type="repeat" description="TPR" evidence="5">
    <location>
        <begin position="657"/>
        <end position="690"/>
    </location>
</feature>
<dbReference type="Pfam" id="PF13374">
    <property type="entry name" value="TPR_10"/>
    <property type="match status" value="1"/>
</dbReference>
<dbReference type="SMART" id="SM00220">
    <property type="entry name" value="S_TKc"/>
    <property type="match status" value="1"/>
</dbReference>
<dbReference type="Gene3D" id="1.25.40.10">
    <property type="entry name" value="Tetratricopeptide repeat domain"/>
    <property type="match status" value="2"/>
</dbReference>
<evidence type="ECO:0000256" key="7">
    <source>
        <dbReference type="SAM" id="Phobius"/>
    </source>
</evidence>
<evidence type="ECO:0000256" key="6">
    <source>
        <dbReference type="SAM" id="MobiDB-lite"/>
    </source>
</evidence>
<dbReference type="Pfam" id="PF00069">
    <property type="entry name" value="Pkinase"/>
    <property type="match status" value="1"/>
</dbReference>
<feature type="region of interest" description="Disordered" evidence="6">
    <location>
        <begin position="134"/>
        <end position="158"/>
    </location>
</feature>
<protein>
    <submittedName>
        <fullName evidence="9">Serine/threonine-protein kinase PknB</fullName>
        <ecNumber evidence="9">2.7.11.1</ecNumber>
    </submittedName>
</protein>
<evidence type="ECO:0000259" key="8">
    <source>
        <dbReference type="PROSITE" id="PS50011"/>
    </source>
</evidence>
<dbReference type="PROSITE" id="PS50005">
    <property type="entry name" value="TPR"/>
    <property type="match status" value="2"/>
</dbReference>
<sequence>MIRQDASPNDPARHGRTHLGPPTADGRSGDSGRGPDIRERIARAVDASEEELVEWLCNDQIRGWHAGHRIPAEAYLALHPALRGRGNAAFEVVYSEFMLRESMGESPCIEEYAWRFPELADRLRRQLALHRALARDEPGGEAPARTLGGGDAEDGPGLEGAPEIPGYRILGELGRGGAGVVYRARQLALNRLVALKVIQAGHHALPGAAGRFRAEAEAAARFQHPNIIQVYEVGEHEGLGYITLEYAAGGSLGAAIAGTPQDPAASAALVEQLARAIHYAHGCGIVHRDLKPANIVLAEGRVPKITDFGLAKLLEQEAAPTVSGTILGTPSYMAPEQLLGPSGDITPAADVYALGAILYEALTGRPPFKGATPLSTLDQVANQEPLVPSSLQRSTPRDLETICMKCLEKAPSRRYASADAMADDLRRFLDGRPILARPSPPWEKAAKWARRRPGLAVALLGLALAVAVVFAGILRYNALLRAGVRAAREAKDEADRKTRFALEQRNLAMQALDKLVFEVQERLGETPATRHLRQSLLDTAIAGLDDLATSTEATPPDMSRAAAHQKLGEIYRQVGRSAEAGRQFELAVRLAEQRAEDAPGDLAARDCLIRAHIGLGELGVFDPGNTPALEHFQRVVDLSEQVAASGASRPGDRRGLLEAYIRLGRAYGFRRDYGEAVAWFRRARDLAGRWTSEEPGSAEASAMLAWSDRKLGDIHKLSGDLEAARGDYLRAIAVGRESLGAHPADRETKAHLATAMNDLAGVLHRRRDLAGAEPLYADAEALFADLVGSDPENADIRLSLIHDEDELARLLRETGRPSEAAPVLRRAIENLGRIPSQRIAAYPRADYLRPGVLQRYLSDCEAASTSAAAPGATPPPMTPRP</sequence>
<dbReference type="RefSeq" id="WP_148595510.1">
    <property type="nucleotide sequence ID" value="NZ_CP042997.1"/>
</dbReference>